<keyword evidence="4" id="KW-1185">Reference proteome</keyword>
<organism evidence="3 4">
    <name type="scientific">Colletotrichum lupini</name>
    <dbReference type="NCBI Taxonomy" id="145971"/>
    <lineage>
        <taxon>Eukaryota</taxon>
        <taxon>Fungi</taxon>
        <taxon>Dikarya</taxon>
        <taxon>Ascomycota</taxon>
        <taxon>Pezizomycotina</taxon>
        <taxon>Sordariomycetes</taxon>
        <taxon>Hypocreomycetidae</taxon>
        <taxon>Glomerellales</taxon>
        <taxon>Glomerellaceae</taxon>
        <taxon>Colletotrichum</taxon>
        <taxon>Colletotrichum acutatum species complex</taxon>
    </lineage>
</organism>
<evidence type="ECO:0000313" key="4">
    <source>
        <dbReference type="Proteomes" id="UP000830671"/>
    </source>
</evidence>
<evidence type="ECO:0000256" key="1">
    <source>
        <dbReference type="SAM" id="MobiDB-lite"/>
    </source>
</evidence>
<feature type="transmembrane region" description="Helical" evidence="2">
    <location>
        <begin position="12"/>
        <end position="31"/>
    </location>
</feature>
<evidence type="ECO:0000256" key="2">
    <source>
        <dbReference type="SAM" id="Phobius"/>
    </source>
</evidence>
<feature type="region of interest" description="Disordered" evidence="1">
    <location>
        <begin position="57"/>
        <end position="99"/>
    </location>
</feature>
<accession>A0A9Q8SCD7</accession>
<keyword evidence="2" id="KW-0812">Transmembrane</keyword>
<evidence type="ECO:0000313" key="3">
    <source>
        <dbReference type="EMBL" id="UQC74610.1"/>
    </source>
</evidence>
<dbReference type="Proteomes" id="UP000830671">
    <property type="component" value="Chromosome 1"/>
</dbReference>
<dbReference type="AlphaFoldDB" id="A0A9Q8SCD7"/>
<keyword evidence="2" id="KW-1133">Transmembrane helix</keyword>
<dbReference type="GeneID" id="73335313"/>
<protein>
    <submittedName>
        <fullName evidence="3">Uncharacterized protein</fullName>
    </submittedName>
</protein>
<sequence>MPLPSVPVSFSPFWLQSVLVLIHAFSSLRSVSTMKAGQIKRTTWALVLTTERKPNALSRAKITPAPARDTKASPAITCQSPSSHNNVSHDNSSQSSTSVSDSPSLFWFLRAHEEVPAVDMFNIFFSPFEGSCKTPSIRRICRNGHRCRGK</sequence>
<gene>
    <name evidence="3" type="ORF">CLUP02_01261</name>
</gene>
<proteinExistence type="predicted"/>
<reference evidence="3" key="1">
    <citation type="journal article" date="2021" name="Mol. Plant Microbe Interact.">
        <title>Complete Genome Sequence of the Plant-Pathogenic Fungus Colletotrichum lupini.</title>
        <authorList>
            <person name="Baroncelli R."/>
            <person name="Pensec F."/>
            <person name="Da Lio D."/>
            <person name="Boufleur T."/>
            <person name="Vicente I."/>
            <person name="Sarrocco S."/>
            <person name="Picot A."/>
            <person name="Baraldi E."/>
            <person name="Sukno S."/>
            <person name="Thon M."/>
            <person name="Le Floch G."/>
        </authorList>
    </citation>
    <scope>NUCLEOTIDE SEQUENCE</scope>
    <source>
        <strain evidence="3">IMI 504893</strain>
    </source>
</reference>
<dbReference type="RefSeq" id="XP_049136260.1">
    <property type="nucleotide sequence ID" value="XM_049280303.1"/>
</dbReference>
<feature type="compositionally biased region" description="Low complexity" evidence="1">
    <location>
        <begin position="80"/>
        <end position="99"/>
    </location>
</feature>
<keyword evidence="2" id="KW-0472">Membrane</keyword>
<dbReference type="EMBL" id="CP019471">
    <property type="protein sequence ID" value="UQC74610.1"/>
    <property type="molecule type" value="Genomic_DNA"/>
</dbReference>
<dbReference type="KEGG" id="clup:CLUP02_01261"/>
<name>A0A9Q8SCD7_9PEZI</name>